<comment type="caution">
    <text evidence="1">The sequence shown here is derived from an EMBL/GenBank/DDBJ whole genome shotgun (WGS) entry which is preliminary data.</text>
</comment>
<dbReference type="EMBL" id="JAVIGA010000041">
    <property type="protein sequence ID" value="MDQ9129723.1"/>
    <property type="molecule type" value="Genomic_DNA"/>
</dbReference>
<dbReference type="RefSeq" id="WP_309048473.1">
    <property type="nucleotide sequence ID" value="NZ_JAVIGA010000041.1"/>
</dbReference>
<evidence type="ECO:0000313" key="2">
    <source>
        <dbReference type="Proteomes" id="UP001224622"/>
    </source>
</evidence>
<accession>A0AAJ1YFT9</accession>
<proteinExistence type="predicted"/>
<sequence length="79" mass="8348">MKAYQCTTDLFADVDLGIKNAVLMCVEGPAAATKKLCDQLAKTFVSVGYEEDGAKAGDLVVFFVVRKSGVPAFVNAATK</sequence>
<protein>
    <submittedName>
        <fullName evidence="1">Uncharacterized protein</fullName>
    </submittedName>
</protein>
<reference evidence="1" key="1">
    <citation type="submission" date="2023-08" db="EMBL/GenBank/DDBJ databases">
        <title>The Comparative Genomic Analysis of Yersiniaceae from Polar Regions.</title>
        <authorList>
            <person name="Goncharov A."/>
            <person name="Aslanov B."/>
            <person name="Kolodzhieva V."/>
            <person name="Azarov D."/>
            <person name="Mochov A."/>
            <person name="Lebedeva E."/>
        </authorList>
    </citation>
    <scope>NUCLEOTIDE SEQUENCE</scope>
    <source>
        <strain evidence="1">Vf</strain>
    </source>
</reference>
<dbReference type="Proteomes" id="UP001224622">
    <property type="component" value="Unassembled WGS sequence"/>
</dbReference>
<gene>
    <name evidence="1" type="ORF">RDT67_25225</name>
</gene>
<name>A0AAJ1YFT9_SERFO</name>
<dbReference type="AlphaFoldDB" id="A0AAJ1YFT9"/>
<organism evidence="1 2">
    <name type="scientific">Serratia fonticola</name>
    <dbReference type="NCBI Taxonomy" id="47917"/>
    <lineage>
        <taxon>Bacteria</taxon>
        <taxon>Pseudomonadati</taxon>
        <taxon>Pseudomonadota</taxon>
        <taxon>Gammaproteobacteria</taxon>
        <taxon>Enterobacterales</taxon>
        <taxon>Yersiniaceae</taxon>
        <taxon>Serratia</taxon>
    </lineage>
</organism>
<evidence type="ECO:0000313" key="1">
    <source>
        <dbReference type="EMBL" id="MDQ9129723.1"/>
    </source>
</evidence>